<accession>A0A5S5C6F1</accession>
<proteinExistence type="predicted"/>
<dbReference type="EMBL" id="VNHU01000005">
    <property type="protein sequence ID" value="TYP73553.1"/>
    <property type="molecule type" value="Genomic_DNA"/>
</dbReference>
<protein>
    <submittedName>
        <fullName evidence="1">Uncharacterized protein</fullName>
    </submittedName>
</protein>
<dbReference type="Proteomes" id="UP000324376">
    <property type="component" value="Unassembled WGS sequence"/>
</dbReference>
<evidence type="ECO:0000313" key="1">
    <source>
        <dbReference type="EMBL" id="TYP73553.1"/>
    </source>
</evidence>
<organism evidence="1 2">
    <name type="scientific">Aquimarina intermedia</name>
    <dbReference type="NCBI Taxonomy" id="350814"/>
    <lineage>
        <taxon>Bacteria</taxon>
        <taxon>Pseudomonadati</taxon>
        <taxon>Bacteroidota</taxon>
        <taxon>Flavobacteriia</taxon>
        <taxon>Flavobacteriales</taxon>
        <taxon>Flavobacteriaceae</taxon>
        <taxon>Aquimarina</taxon>
    </lineage>
</organism>
<evidence type="ECO:0000313" key="2">
    <source>
        <dbReference type="Proteomes" id="UP000324376"/>
    </source>
</evidence>
<dbReference type="AlphaFoldDB" id="A0A5S5C6F1"/>
<dbReference type="RefSeq" id="WP_211356705.1">
    <property type="nucleotide sequence ID" value="NZ_VNHU01000005.1"/>
</dbReference>
<reference evidence="1 2" key="1">
    <citation type="submission" date="2019-07" db="EMBL/GenBank/DDBJ databases">
        <title>Genomic Encyclopedia of Archaeal and Bacterial Type Strains, Phase II (KMG-II): from individual species to whole genera.</title>
        <authorList>
            <person name="Goeker M."/>
        </authorList>
    </citation>
    <scope>NUCLEOTIDE SEQUENCE [LARGE SCALE GENOMIC DNA]</scope>
    <source>
        <strain evidence="1 2">DSM 17527</strain>
    </source>
</reference>
<keyword evidence="2" id="KW-1185">Reference proteome</keyword>
<sequence>MNLKQKEVAVWKVEVTDDIFDNTAISTYYIDQNTRKILQQDIDFRGRKMSMELIEARN</sequence>
<name>A0A5S5C6F1_9FLAO</name>
<comment type="caution">
    <text evidence="1">The sequence shown here is derived from an EMBL/GenBank/DDBJ whole genome shotgun (WGS) entry which is preliminary data.</text>
</comment>
<gene>
    <name evidence="1" type="ORF">BD809_105140</name>
</gene>